<dbReference type="Pfam" id="PF16800">
    <property type="entry name" value="Endopep_inhib"/>
    <property type="match status" value="1"/>
</dbReference>
<comment type="caution">
    <text evidence="4">The sequence shown here is derived from an EMBL/GenBank/DDBJ whole genome shotgun (WGS) entry which is preliminary data.</text>
</comment>
<evidence type="ECO:0000313" key="5">
    <source>
        <dbReference type="Proteomes" id="UP000274033"/>
    </source>
</evidence>
<dbReference type="Pfam" id="PF00395">
    <property type="entry name" value="SLH"/>
    <property type="match status" value="3"/>
</dbReference>
<organism evidence="4 5">
    <name type="scientific">Lysinibacillus composti</name>
    <dbReference type="NCBI Taxonomy" id="720633"/>
    <lineage>
        <taxon>Bacteria</taxon>
        <taxon>Bacillati</taxon>
        <taxon>Bacillota</taxon>
        <taxon>Bacilli</taxon>
        <taxon>Bacillales</taxon>
        <taxon>Bacillaceae</taxon>
        <taxon>Lysinibacillus</taxon>
    </lineage>
</organism>
<evidence type="ECO:0000313" key="4">
    <source>
        <dbReference type="EMBL" id="RQW75715.1"/>
    </source>
</evidence>
<name>A0A3N9UI88_9BACI</name>
<reference evidence="4 5" key="1">
    <citation type="journal article" date="2013" name="J. Microbiol.">
        <title>Lysinibacillus chungkukjangi sp. nov., isolated from Chungkukjang, Korean fermented soybean food.</title>
        <authorList>
            <person name="Kim S.J."/>
            <person name="Jang Y.H."/>
            <person name="Hamada M."/>
            <person name="Ahn J.H."/>
            <person name="Weon H.Y."/>
            <person name="Suzuki K."/>
            <person name="Whang K.S."/>
            <person name="Kwon S.W."/>
        </authorList>
    </citation>
    <scope>NUCLEOTIDE SEQUENCE [LARGE SCALE GENOMIC DNA]</scope>
    <source>
        <strain evidence="4 5">MCCC 1A12701</strain>
    </source>
</reference>
<dbReference type="InterPro" id="IPR051465">
    <property type="entry name" value="Cell_Envelope_Struct_Comp"/>
</dbReference>
<dbReference type="AlphaFoldDB" id="A0A3N9UI88"/>
<keyword evidence="5" id="KW-1185">Reference proteome</keyword>
<dbReference type="Proteomes" id="UP000274033">
    <property type="component" value="Unassembled WGS sequence"/>
</dbReference>
<dbReference type="InterPro" id="IPR001119">
    <property type="entry name" value="SLH_dom"/>
</dbReference>
<sequence length="466" mass="52670">MNKFQKYLVATSMTSVLLFSGSMASAASAASFKDISEQHWAKNEIEFLVEQDILDENIKMFQPNKTITKAQAAIIIVNALDLKTNNTKLSFKDVNKKHYAYKQILAAVDAGIFSKDKNFKPNEPLTRKEVADILVKAYKLQDLGNIEFKDVPKSSKWYEAITRLAENGIISGESDGTFKPNKKVTRAEFAIYIARAMNDDFLPTQYNIPMNVNPVVKLFDYTIKNPKNISSLFTSTKDFGFADLKVKDLDVHELNQVGRLNGVTEFSVKFTIKLNGNETSLIKNGYNELYFLVTKEGYMQYKIQSVNVKPQLKGDDSISFTTKDAQSLFNESQKGYWTVVRGGDGLRDESTFVHNGIEYRYMAESLETKEKFEAFLGNVYTPEKVAVIYKQLGFITRYGKLAQPNADGGSILNWDKATIKQTLNSTTVKKYELKVPLGESKEVETMVGELRFVPGQGWRVQDLKSK</sequence>
<protein>
    <recommendedName>
        <fullName evidence="3">SLH domain-containing protein</fullName>
    </recommendedName>
</protein>
<dbReference type="PANTHER" id="PTHR43308:SF5">
    <property type="entry name" value="S-LAYER PROTEIN _ PEPTIDOGLYCAN ENDO-BETA-N-ACETYLGLUCOSAMINIDASE"/>
    <property type="match status" value="1"/>
</dbReference>
<feature type="domain" description="SLH" evidence="3">
    <location>
        <begin position="144"/>
        <end position="207"/>
    </location>
</feature>
<dbReference type="InterPro" id="IPR031841">
    <property type="entry name" value="Endopep_inhib"/>
</dbReference>
<feature type="chain" id="PRO_5039433503" description="SLH domain-containing protein" evidence="2">
    <location>
        <begin position="30"/>
        <end position="466"/>
    </location>
</feature>
<proteinExistence type="predicted"/>
<dbReference type="Gene3D" id="3.10.450.420">
    <property type="match status" value="1"/>
</dbReference>
<dbReference type="RefSeq" id="WP_124762736.1">
    <property type="nucleotide sequence ID" value="NZ_JAFBDY010000002.1"/>
</dbReference>
<dbReference type="OrthoDB" id="5845122at2"/>
<dbReference type="EMBL" id="RRCT01000002">
    <property type="protein sequence ID" value="RQW75715.1"/>
    <property type="molecule type" value="Genomic_DNA"/>
</dbReference>
<gene>
    <name evidence="4" type="ORF">EBB45_03595</name>
</gene>
<keyword evidence="1 2" id="KW-0732">Signal</keyword>
<dbReference type="PANTHER" id="PTHR43308">
    <property type="entry name" value="OUTER MEMBRANE PROTEIN ALPHA-RELATED"/>
    <property type="match status" value="1"/>
</dbReference>
<feature type="domain" description="SLH" evidence="3">
    <location>
        <begin position="28"/>
        <end position="90"/>
    </location>
</feature>
<evidence type="ECO:0000256" key="1">
    <source>
        <dbReference type="ARBA" id="ARBA00022729"/>
    </source>
</evidence>
<dbReference type="PROSITE" id="PS51272">
    <property type="entry name" value="SLH"/>
    <property type="match status" value="3"/>
</dbReference>
<dbReference type="InterPro" id="IPR053749">
    <property type="entry name" value="TA_system-associated_sf"/>
</dbReference>
<feature type="signal peptide" evidence="2">
    <location>
        <begin position="1"/>
        <end position="29"/>
    </location>
</feature>
<evidence type="ECO:0000256" key="2">
    <source>
        <dbReference type="SAM" id="SignalP"/>
    </source>
</evidence>
<accession>A0A3N9UI88</accession>
<evidence type="ECO:0000259" key="3">
    <source>
        <dbReference type="PROSITE" id="PS51272"/>
    </source>
</evidence>
<feature type="domain" description="SLH" evidence="3">
    <location>
        <begin position="91"/>
        <end position="143"/>
    </location>
</feature>